<reference evidence="2" key="2">
    <citation type="submission" date="2023-05" db="EMBL/GenBank/DDBJ databases">
        <authorList>
            <consortium name="Lawrence Berkeley National Laboratory"/>
            <person name="Steindorff A."/>
            <person name="Hensen N."/>
            <person name="Bonometti L."/>
            <person name="Westerberg I."/>
            <person name="Brannstrom I.O."/>
            <person name="Guillou S."/>
            <person name="Cros-Aarteil S."/>
            <person name="Calhoun S."/>
            <person name="Haridas S."/>
            <person name="Kuo A."/>
            <person name="Mondo S."/>
            <person name="Pangilinan J."/>
            <person name="Riley R."/>
            <person name="Labutti K."/>
            <person name="Andreopoulos B."/>
            <person name="Lipzen A."/>
            <person name="Chen C."/>
            <person name="Yanf M."/>
            <person name="Daum C."/>
            <person name="Ng V."/>
            <person name="Clum A."/>
            <person name="Ohm R."/>
            <person name="Martin F."/>
            <person name="Silar P."/>
            <person name="Natvig D."/>
            <person name="Lalanne C."/>
            <person name="Gautier V."/>
            <person name="Ament-Velasquez S.L."/>
            <person name="Kruys A."/>
            <person name="Hutchinson M.I."/>
            <person name="Powell A.J."/>
            <person name="Barry K."/>
            <person name="Miller A.N."/>
            <person name="Grigoriev I.V."/>
            <person name="Debuchy R."/>
            <person name="Gladieux P."/>
            <person name="Thoren M.H."/>
            <person name="Johannesson H."/>
        </authorList>
    </citation>
    <scope>NUCLEOTIDE SEQUENCE</scope>
    <source>
        <strain evidence="2">CBS 141.50</strain>
    </source>
</reference>
<dbReference type="CDD" id="cd09917">
    <property type="entry name" value="F-box_SF"/>
    <property type="match status" value="1"/>
</dbReference>
<name>A0AAN6ZKI8_9PEZI</name>
<proteinExistence type="predicted"/>
<evidence type="ECO:0000259" key="1">
    <source>
        <dbReference type="Pfam" id="PF00646"/>
    </source>
</evidence>
<dbReference type="GeneID" id="87814803"/>
<dbReference type="InterPro" id="IPR001810">
    <property type="entry name" value="F-box_dom"/>
</dbReference>
<dbReference type="InterPro" id="IPR036047">
    <property type="entry name" value="F-box-like_dom_sf"/>
</dbReference>
<dbReference type="SUPFAM" id="SSF81383">
    <property type="entry name" value="F-box domain"/>
    <property type="match status" value="1"/>
</dbReference>
<accession>A0AAN6ZKI8</accession>
<dbReference type="Proteomes" id="UP001302676">
    <property type="component" value="Unassembled WGS sequence"/>
</dbReference>
<evidence type="ECO:0000313" key="3">
    <source>
        <dbReference type="Proteomes" id="UP001302676"/>
    </source>
</evidence>
<evidence type="ECO:0000313" key="2">
    <source>
        <dbReference type="EMBL" id="KAK4140736.1"/>
    </source>
</evidence>
<gene>
    <name evidence="2" type="ORF">C8A04DRAFT_14677</name>
</gene>
<dbReference type="AlphaFoldDB" id="A0AAN6ZKI8"/>
<sequence>MDHICLRLRELRFLVPAYRRRLSAQKRCTLNIPSELVDMILKHLPPESAIAFALTCRGLFFKHFPKSAAAQLSAPSRETLLQWLEQDNPRLYFCHGCACLHRWRATLKYNCFKTYDGPCWWNRDRRDRGRVMRQCVSTLSLNLTYSWARLVTNRYLYGALHGPPLQDIEVTHRIPFCSEIVTTFWRAKIIGNNLYLRGTMVIQGDGERGTARSLRAFIRLFQDSLVCRHFKASIISELGGDEECSSPFRLTSGTKIRSSPVCFTDYYIRVALRDFPTLSRIIRKFGSKLNQRRPSEREEWSIEVIRWHNLGQCRSPHDPEWHNLVNRSSRTSRTREDMCGAGMIHKLWREAEVQEREREIETGRGKRCEAGKLQKAQVTEWQLYKENLERDGGIIDQEPWYAWRRVGCLMYSLHTLD</sequence>
<keyword evidence="3" id="KW-1185">Reference proteome</keyword>
<comment type="caution">
    <text evidence="2">The sequence shown here is derived from an EMBL/GenBank/DDBJ whole genome shotgun (WGS) entry which is preliminary data.</text>
</comment>
<dbReference type="RefSeq" id="XP_062634107.1">
    <property type="nucleotide sequence ID" value="XM_062778190.1"/>
</dbReference>
<dbReference type="Pfam" id="PF00646">
    <property type="entry name" value="F-box"/>
    <property type="match status" value="1"/>
</dbReference>
<feature type="domain" description="F-box" evidence="1">
    <location>
        <begin position="30"/>
        <end position="57"/>
    </location>
</feature>
<protein>
    <recommendedName>
        <fullName evidence="1">F-box domain-containing protein</fullName>
    </recommendedName>
</protein>
<dbReference type="EMBL" id="MU853624">
    <property type="protein sequence ID" value="KAK4140736.1"/>
    <property type="molecule type" value="Genomic_DNA"/>
</dbReference>
<organism evidence="2 3">
    <name type="scientific">Dichotomopilus funicola</name>
    <dbReference type="NCBI Taxonomy" id="1934379"/>
    <lineage>
        <taxon>Eukaryota</taxon>
        <taxon>Fungi</taxon>
        <taxon>Dikarya</taxon>
        <taxon>Ascomycota</taxon>
        <taxon>Pezizomycotina</taxon>
        <taxon>Sordariomycetes</taxon>
        <taxon>Sordariomycetidae</taxon>
        <taxon>Sordariales</taxon>
        <taxon>Chaetomiaceae</taxon>
        <taxon>Dichotomopilus</taxon>
    </lineage>
</organism>
<reference evidence="2" key="1">
    <citation type="journal article" date="2023" name="Mol. Phylogenet. Evol.">
        <title>Genome-scale phylogeny and comparative genomics of the fungal order Sordariales.</title>
        <authorList>
            <person name="Hensen N."/>
            <person name="Bonometti L."/>
            <person name="Westerberg I."/>
            <person name="Brannstrom I.O."/>
            <person name="Guillou S."/>
            <person name="Cros-Aarteil S."/>
            <person name="Calhoun S."/>
            <person name="Haridas S."/>
            <person name="Kuo A."/>
            <person name="Mondo S."/>
            <person name="Pangilinan J."/>
            <person name="Riley R."/>
            <person name="LaButti K."/>
            <person name="Andreopoulos B."/>
            <person name="Lipzen A."/>
            <person name="Chen C."/>
            <person name="Yan M."/>
            <person name="Daum C."/>
            <person name="Ng V."/>
            <person name="Clum A."/>
            <person name="Steindorff A."/>
            <person name="Ohm R.A."/>
            <person name="Martin F."/>
            <person name="Silar P."/>
            <person name="Natvig D.O."/>
            <person name="Lalanne C."/>
            <person name="Gautier V."/>
            <person name="Ament-Velasquez S.L."/>
            <person name="Kruys A."/>
            <person name="Hutchinson M.I."/>
            <person name="Powell A.J."/>
            <person name="Barry K."/>
            <person name="Miller A.N."/>
            <person name="Grigoriev I.V."/>
            <person name="Debuchy R."/>
            <person name="Gladieux P."/>
            <person name="Hiltunen Thoren M."/>
            <person name="Johannesson H."/>
        </authorList>
    </citation>
    <scope>NUCLEOTIDE SEQUENCE</scope>
    <source>
        <strain evidence="2">CBS 141.50</strain>
    </source>
</reference>